<evidence type="ECO:0000313" key="2">
    <source>
        <dbReference type="Proteomes" id="UP000887574"/>
    </source>
</evidence>
<protein>
    <submittedName>
        <fullName evidence="3">Uncharacterized protein</fullName>
    </submittedName>
</protein>
<proteinExistence type="predicted"/>
<feature type="chain" id="PRO_5036995744" evidence="1">
    <location>
        <begin position="20"/>
        <end position="104"/>
    </location>
</feature>
<dbReference type="Proteomes" id="UP000887574">
    <property type="component" value="Unplaced"/>
</dbReference>
<evidence type="ECO:0000256" key="1">
    <source>
        <dbReference type="SAM" id="SignalP"/>
    </source>
</evidence>
<accession>A0A915CMW0</accession>
<keyword evidence="2" id="KW-1185">Reference proteome</keyword>
<dbReference type="SUPFAM" id="SSF53756">
    <property type="entry name" value="UDP-Glycosyltransferase/glycogen phosphorylase"/>
    <property type="match status" value="1"/>
</dbReference>
<feature type="signal peptide" evidence="1">
    <location>
        <begin position="1"/>
        <end position="19"/>
    </location>
</feature>
<dbReference type="AlphaFoldDB" id="A0A915CMW0"/>
<evidence type="ECO:0000313" key="3">
    <source>
        <dbReference type="WBParaSite" id="jg10320"/>
    </source>
</evidence>
<dbReference type="WBParaSite" id="jg10320">
    <property type="protein sequence ID" value="jg10320"/>
    <property type="gene ID" value="jg10320"/>
</dbReference>
<name>A0A915CMW0_9BILA</name>
<sequence>MKLLPIFMTLLAFFDTLKAKRLKILISSPTLGYSHMQFQGAIADALAKQGHEVHLLIFQGFPTPDANYTGSNLAQKVIKVAKDQTNDAIFKTDLMANPFEAHPT</sequence>
<organism evidence="2 3">
    <name type="scientific">Ditylenchus dipsaci</name>
    <dbReference type="NCBI Taxonomy" id="166011"/>
    <lineage>
        <taxon>Eukaryota</taxon>
        <taxon>Metazoa</taxon>
        <taxon>Ecdysozoa</taxon>
        <taxon>Nematoda</taxon>
        <taxon>Chromadorea</taxon>
        <taxon>Rhabditida</taxon>
        <taxon>Tylenchina</taxon>
        <taxon>Tylenchomorpha</taxon>
        <taxon>Sphaerularioidea</taxon>
        <taxon>Anguinidae</taxon>
        <taxon>Anguininae</taxon>
        <taxon>Ditylenchus</taxon>
    </lineage>
</organism>
<keyword evidence="1" id="KW-0732">Signal</keyword>
<reference evidence="3" key="1">
    <citation type="submission" date="2022-11" db="UniProtKB">
        <authorList>
            <consortium name="WormBaseParasite"/>
        </authorList>
    </citation>
    <scope>IDENTIFICATION</scope>
</reference>